<protein>
    <recommendedName>
        <fullName evidence="4">DUF4408 domain-containing protein</fullName>
    </recommendedName>
</protein>
<dbReference type="AlphaFoldDB" id="A0AAP0LL31"/>
<keyword evidence="1" id="KW-1133">Transmembrane helix</keyword>
<evidence type="ECO:0000313" key="3">
    <source>
        <dbReference type="Proteomes" id="UP001428341"/>
    </source>
</evidence>
<evidence type="ECO:0000256" key="1">
    <source>
        <dbReference type="SAM" id="Phobius"/>
    </source>
</evidence>
<evidence type="ECO:0000313" key="2">
    <source>
        <dbReference type="EMBL" id="KAK9177101.1"/>
    </source>
</evidence>
<keyword evidence="3" id="KW-1185">Reference proteome</keyword>
<dbReference type="Proteomes" id="UP001428341">
    <property type="component" value="Unassembled WGS sequence"/>
</dbReference>
<gene>
    <name evidence="2" type="ORF">WN944_029120</name>
</gene>
<reference evidence="2 3" key="1">
    <citation type="submission" date="2024-05" db="EMBL/GenBank/DDBJ databases">
        <title>Haplotype-resolved chromosome-level genome assembly of Huyou (Citrus changshanensis).</title>
        <authorList>
            <person name="Miao C."/>
            <person name="Chen W."/>
            <person name="Wu Y."/>
            <person name="Wang L."/>
            <person name="Zhao S."/>
            <person name="Grierson D."/>
            <person name="Xu C."/>
            <person name="Chen K."/>
        </authorList>
    </citation>
    <scope>NUCLEOTIDE SEQUENCE [LARGE SCALE GENOMIC DNA]</scope>
    <source>
        <strain evidence="2">01-14</strain>
        <tissue evidence="2">Leaf</tissue>
    </source>
</reference>
<feature type="transmembrane region" description="Helical" evidence="1">
    <location>
        <begin position="63"/>
        <end position="85"/>
    </location>
</feature>
<feature type="transmembrane region" description="Helical" evidence="1">
    <location>
        <begin position="29"/>
        <end position="51"/>
    </location>
</feature>
<comment type="caution">
    <text evidence="2">The sequence shown here is derived from an EMBL/GenBank/DDBJ whole genome shotgun (WGS) entry which is preliminary data.</text>
</comment>
<organism evidence="2 3">
    <name type="scientific">Citrus x changshan-huyou</name>
    <dbReference type="NCBI Taxonomy" id="2935761"/>
    <lineage>
        <taxon>Eukaryota</taxon>
        <taxon>Viridiplantae</taxon>
        <taxon>Streptophyta</taxon>
        <taxon>Embryophyta</taxon>
        <taxon>Tracheophyta</taxon>
        <taxon>Spermatophyta</taxon>
        <taxon>Magnoliopsida</taxon>
        <taxon>eudicotyledons</taxon>
        <taxon>Gunneridae</taxon>
        <taxon>Pentapetalae</taxon>
        <taxon>rosids</taxon>
        <taxon>malvids</taxon>
        <taxon>Sapindales</taxon>
        <taxon>Rutaceae</taxon>
        <taxon>Aurantioideae</taxon>
        <taxon>Citrus</taxon>
    </lineage>
</organism>
<accession>A0AAP0LL31</accession>
<evidence type="ECO:0008006" key="4">
    <source>
        <dbReference type="Google" id="ProtNLM"/>
    </source>
</evidence>
<proteinExistence type="predicted"/>
<dbReference type="PANTHER" id="PTHR33640:SF8">
    <property type="entry name" value="TRANSMEMBRANE PROTEIN"/>
    <property type="match status" value="1"/>
</dbReference>
<dbReference type="EMBL" id="JBCGBO010000025">
    <property type="protein sequence ID" value="KAK9177101.1"/>
    <property type="molecule type" value="Genomic_DNA"/>
</dbReference>
<keyword evidence="1" id="KW-0812">Transmembrane</keyword>
<name>A0AAP0LL31_9ROSI</name>
<dbReference type="PANTHER" id="PTHR33640">
    <property type="entry name" value="TRANSMEMBRANE PROTEIN"/>
    <property type="match status" value="1"/>
</dbReference>
<keyword evidence="1" id="KW-0472">Membrane</keyword>
<sequence length="229" mass="26911">MDSFEITNIKVEKANAIHRHRRIRKMASLFRIVEICVILILVSRFTLQLPFAVKISAEYFKDFALFLVSPRFVFILGNVIVAILFGKSGQFSLQDSAKKDPANDFYTEFVQKSEKTQNIHRYEVENREKKSICTEKLLCDEAYTSLQTKGYRRSQSENFKRVNCEKSCRELRRGGTEKFKKSTNPGERLVKSSFPEDKMSNEEFRRTIEAFIARQQKFRMEEELEFSLI</sequence>